<dbReference type="GO" id="GO:0005886">
    <property type="term" value="C:plasma membrane"/>
    <property type="evidence" value="ECO:0007669"/>
    <property type="project" value="TreeGrafter"/>
</dbReference>
<dbReference type="GO" id="GO:0046872">
    <property type="term" value="F:metal ion binding"/>
    <property type="evidence" value="ECO:0007669"/>
    <property type="project" value="InterPro"/>
</dbReference>
<proteinExistence type="predicted"/>
<dbReference type="AlphaFoldDB" id="A0A4R2IIV1"/>
<evidence type="ECO:0000313" key="2">
    <source>
        <dbReference type="EMBL" id="TCO44477.1"/>
    </source>
</evidence>
<protein>
    <submittedName>
        <fullName evidence="2">Uncharacterized protein (TIGR03083 family)</fullName>
    </submittedName>
</protein>
<dbReference type="SUPFAM" id="SSF109854">
    <property type="entry name" value="DinB/YfiT-like putative metalloenzymes"/>
    <property type="match status" value="1"/>
</dbReference>
<dbReference type="InterPro" id="IPR034660">
    <property type="entry name" value="DinB/YfiT-like"/>
</dbReference>
<sequence length="252" mass="27564">MVSCMTLSGERAAFYLAQLRAESVRLAEVGRMGLDAAVPSCPGWTVESVVRHVATVYLHKVEVLRLGALPKPWPPDFGGREALELYDEARAAIVDALEQAGTGLETWTFNPDDKTSGFWYRRMALESVVHRIDVEQAHEVVTPIDPDLALDGIDELLFPNLGGPWWEEGDTEHPIDATVRITADGRSWTVRADATSVEVSQGAEGDVATEVFGPAEAVFLWLWGRAADSAIESAGDESVVREFRARVSEATQ</sequence>
<gene>
    <name evidence="2" type="ORF">EV646_110191</name>
</gene>
<accession>A0A4R2IIV1</accession>
<evidence type="ECO:0000259" key="1">
    <source>
        <dbReference type="Pfam" id="PF11716"/>
    </source>
</evidence>
<dbReference type="PANTHER" id="PTHR40758">
    <property type="entry name" value="CONSERVED PROTEIN"/>
    <property type="match status" value="1"/>
</dbReference>
<dbReference type="Proteomes" id="UP000295573">
    <property type="component" value="Unassembled WGS sequence"/>
</dbReference>
<feature type="domain" description="Mycothiol-dependent maleylpyruvate isomerase metal-binding" evidence="1">
    <location>
        <begin position="19"/>
        <end position="134"/>
    </location>
</feature>
<reference evidence="2 3" key="1">
    <citation type="journal article" date="2015" name="Stand. Genomic Sci.">
        <title>Genomic Encyclopedia of Bacterial and Archaeal Type Strains, Phase III: the genomes of soil and plant-associated and newly described type strains.</title>
        <authorList>
            <person name="Whitman W.B."/>
            <person name="Woyke T."/>
            <person name="Klenk H.P."/>
            <person name="Zhou Y."/>
            <person name="Lilburn T.G."/>
            <person name="Beck B.J."/>
            <person name="De Vos P."/>
            <person name="Vandamme P."/>
            <person name="Eisen J.A."/>
            <person name="Garrity G."/>
            <person name="Hugenholtz P."/>
            <person name="Kyrpides N.C."/>
        </authorList>
    </citation>
    <scope>NUCLEOTIDE SEQUENCE [LARGE SCALE GENOMIC DNA]</scope>
    <source>
        <strain evidence="2 3">VKM Ac-2541</strain>
    </source>
</reference>
<organism evidence="2 3">
    <name type="scientific">Kribbella antiqua</name>
    <dbReference type="NCBI Taxonomy" id="2512217"/>
    <lineage>
        <taxon>Bacteria</taxon>
        <taxon>Bacillati</taxon>
        <taxon>Actinomycetota</taxon>
        <taxon>Actinomycetes</taxon>
        <taxon>Propionibacteriales</taxon>
        <taxon>Kribbellaceae</taxon>
        <taxon>Kribbella</taxon>
    </lineage>
</organism>
<evidence type="ECO:0000313" key="3">
    <source>
        <dbReference type="Proteomes" id="UP000295573"/>
    </source>
</evidence>
<dbReference type="InterPro" id="IPR017517">
    <property type="entry name" value="Maleyloyr_isom"/>
</dbReference>
<keyword evidence="3" id="KW-1185">Reference proteome</keyword>
<dbReference type="PANTHER" id="PTHR40758:SF1">
    <property type="entry name" value="CONSERVED PROTEIN"/>
    <property type="match status" value="1"/>
</dbReference>
<dbReference type="Pfam" id="PF11716">
    <property type="entry name" value="MDMPI_N"/>
    <property type="match status" value="1"/>
</dbReference>
<comment type="caution">
    <text evidence="2">The sequence shown here is derived from an EMBL/GenBank/DDBJ whole genome shotgun (WGS) entry which is preliminary data.</text>
</comment>
<dbReference type="EMBL" id="SLWR01000010">
    <property type="protein sequence ID" value="TCO44477.1"/>
    <property type="molecule type" value="Genomic_DNA"/>
</dbReference>
<dbReference type="NCBIfam" id="TIGR03083">
    <property type="entry name" value="maleylpyruvate isomerase family mycothiol-dependent enzyme"/>
    <property type="match status" value="1"/>
</dbReference>
<name>A0A4R2IIV1_9ACTN</name>
<dbReference type="InterPro" id="IPR024344">
    <property type="entry name" value="MDMPI_metal-binding"/>
</dbReference>